<name>A0A3N2CR99_9ACTN</name>
<evidence type="ECO:0008006" key="5">
    <source>
        <dbReference type="Google" id="ProtNLM"/>
    </source>
</evidence>
<comment type="caution">
    <text evidence="3">The sequence shown here is derived from an EMBL/GenBank/DDBJ whole genome shotgun (WGS) entry which is preliminary data.</text>
</comment>
<keyword evidence="2" id="KW-0472">Membrane</keyword>
<sequence length="237" mass="23687">MHTSAARRPARTSSSLLLLVVVGLLVLLGAGPASSATGVRTADAEGSLCTDGQGVSVVVDPGSLGGAVQQDCVEDGGGRLATDVFASAGHELTPVGEFPGAACKVDGEPADAACQSMPPADAYWGLYLATGDAWDYAPKGADELELEDGAFVAFAWQDSSESTPPSVEPVAATASASPSPSTGAEVDSPDSGDGTGESSVESNDAGDLAIYIPLAVLALLAGSVGFLLLRRRKHAGE</sequence>
<evidence type="ECO:0000256" key="1">
    <source>
        <dbReference type="SAM" id="MobiDB-lite"/>
    </source>
</evidence>
<evidence type="ECO:0000313" key="4">
    <source>
        <dbReference type="Proteomes" id="UP000281738"/>
    </source>
</evidence>
<feature type="transmembrane region" description="Helical" evidence="2">
    <location>
        <begin position="208"/>
        <end position="229"/>
    </location>
</feature>
<keyword evidence="2" id="KW-0812">Transmembrane</keyword>
<evidence type="ECO:0000256" key="2">
    <source>
        <dbReference type="SAM" id="Phobius"/>
    </source>
</evidence>
<keyword evidence="4" id="KW-1185">Reference proteome</keyword>
<feature type="compositionally biased region" description="Low complexity" evidence="1">
    <location>
        <begin position="160"/>
        <end position="185"/>
    </location>
</feature>
<protein>
    <recommendedName>
        <fullName evidence="5">LPXTG-motif cell wall-anchored protein</fullName>
    </recommendedName>
</protein>
<dbReference type="EMBL" id="RKHO01000001">
    <property type="protein sequence ID" value="ROR89946.1"/>
    <property type="molecule type" value="Genomic_DNA"/>
</dbReference>
<proteinExistence type="predicted"/>
<dbReference type="Proteomes" id="UP000281738">
    <property type="component" value="Unassembled WGS sequence"/>
</dbReference>
<reference evidence="3 4" key="1">
    <citation type="submission" date="2018-11" db="EMBL/GenBank/DDBJ databases">
        <title>Sequencing the genomes of 1000 actinobacteria strains.</title>
        <authorList>
            <person name="Klenk H.-P."/>
        </authorList>
    </citation>
    <scope>NUCLEOTIDE SEQUENCE [LARGE SCALE GENOMIC DNA]</scope>
    <source>
        <strain evidence="3 4">DSM 12652</strain>
    </source>
</reference>
<dbReference type="AlphaFoldDB" id="A0A3N2CR99"/>
<accession>A0A3N2CR99</accession>
<keyword evidence="2" id="KW-1133">Transmembrane helix</keyword>
<feature type="region of interest" description="Disordered" evidence="1">
    <location>
        <begin position="160"/>
        <end position="202"/>
    </location>
</feature>
<dbReference type="RefSeq" id="WP_211332401.1">
    <property type="nucleotide sequence ID" value="NZ_RKHO01000001.1"/>
</dbReference>
<evidence type="ECO:0000313" key="3">
    <source>
        <dbReference type="EMBL" id="ROR89946.1"/>
    </source>
</evidence>
<organism evidence="3 4">
    <name type="scientific">Nocardioides aurantiacus</name>
    <dbReference type="NCBI Taxonomy" id="86796"/>
    <lineage>
        <taxon>Bacteria</taxon>
        <taxon>Bacillati</taxon>
        <taxon>Actinomycetota</taxon>
        <taxon>Actinomycetes</taxon>
        <taxon>Propionibacteriales</taxon>
        <taxon>Nocardioidaceae</taxon>
        <taxon>Nocardioides</taxon>
    </lineage>
</organism>
<gene>
    <name evidence="3" type="ORF">EDD33_0777</name>
</gene>